<evidence type="ECO:0000313" key="1">
    <source>
        <dbReference type="EMBL" id="MBB5758888.1"/>
    </source>
</evidence>
<proteinExistence type="predicted"/>
<dbReference type="RefSeq" id="WP_183571693.1">
    <property type="nucleotide sequence ID" value="NZ_JACHOP010000017.1"/>
</dbReference>
<protein>
    <submittedName>
        <fullName evidence="1">Uncharacterized protein</fullName>
    </submittedName>
</protein>
<evidence type="ECO:0000313" key="2">
    <source>
        <dbReference type="Proteomes" id="UP000583454"/>
    </source>
</evidence>
<sequence length="219" mass="24111">MSESITYVRIVGEPFLSRAREYRERQTARRRAIWEYAQSKGATGFSTAGTDLCFKGRSPPKNWTKPKGEHGFSHPKVGTPEAGELQRLRSIHPQPVYRDVYGDGLCEEISWEASDGSSGTWGIADGSNLTLVFEGAWLGWAGDTFFGLIPDAEAERHRYATKHPERTVVGPAATWTLPEGLVRITKAEMDLIVAEHRVAEERAKASAPSARPLALTGEG</sequence>
<dbReference type="EMBL" id="JACHOP010000017">
    <property type="protein sequence ID" value="MBB5758888.1"/>
    <property type="molecule type" value="Genomic_DNA"/>
</dbReference>
<reference evidence="1 2" key="1">
    <citation type="submission" date="2020-08" db="EMBL/GenBank/DDBJ databases">
        <title>Genomic Encyclopedia of Type Strains, Phase IV (KMG-IV): sequencing the most valuable type-strain genomes for metagenomic binning, comparative biology and taxonomic classification.</title>
        <authorList>
            <person name="Goeker M."/>
        </authorList>
    </citation>
    <scope>NUCLEOTIDE SEQUENCE [LARGE SCALE GENOMIC DNA]</scope>
    <source>
        <strain evidence="1 2">DSM 2163</strain>
    </source>
</reference>
<dbReference type="Proteomes" id="UP000583454">
    <property type="component" value="Unassembled WGS sequence"/>
</dbReference>
<dbReference type="AlphaFoldDB" id="A0A840ZPB2"/>
<comment type="caution">
    <text evidence="1">The sequence shown here is derived from an EMBL/GenBank/DDBJ whole genome shotgun (WGS) entry which is preliminary data.</text>
</comment>
<keyword evidence="2" id="KW-1185">Reference proteome</keyword>
<gene>
    <name evidence="1" type="ORF">HNR00_003615</name>
</gene>
<name>A0A840ZPB2_9HYPH</name>
<accession>A0A840ZPB2</accession>
<organism evidence="1 2">
    <name type="scientific">Methylorubrum rhodinum</name>
    <dbReference type="NCBI Taxonomy" id="29428"/>
    <lineage>
        <taxon>Bacteria</taxon>
        <taxon>Pseudomonadati</taxon>
        <taxon>Pseudomonadota</taxon>
        <taxon>Alphaproteobacteria</taxon>
        <taxon>Hyphomicrobiales</taxon>
        <taxon>Methylobacteriaceae</taxon>
        <taxon>Methylorubrum</taxon>
    </lineage>
</organism>